<dbReference type="Proteomes" id="UP000095287">
    <property type="component" value="Unplaced"/>
</dbReference>
<feature type="compositionally biased region" description="Basic and acidic residues" evidence="1">
    <location>
        <begin position="91"/>
        <end position="117"/>
    </location>
</feature>
<name>A0A1I7ZU33_9BILA</name>
<feature type="compositionally biased region" description="Basic and acidic residues" evidence="1">
    <location>
        <begin position="28"/>
        <end position="37"/>
    </location>
</feature>
<keyword evidence="2" id="KW-1185">Reference proteome</keyword>
<protein>
    <submittedName>
        <fullName evidence="3">Tetratricopeptide repeat protein</fullName>
    </submittedName>
</protein>
<feature type="region of interest" description="Disordered" evidence="1">
    <location>
        <begin position="1"/>
        <end position="276"/>
    </location>
</feature>
<feature type="compositionally biased region" description="Basic and acidic residues" evidence="1">
    <location>
        <begin position="49"/>
        <end position="71"/>
    </location>
</feature>
<proteinExistence type="predicted"/>
<sequence>MINEQARQAERFRGKRSANYDTSVFFDADTHKAEGNYRPRQKNRVKGRSGLEKPSELERKPKVSYDSREEASAEPSDEFSEEVSAEVSADPGEKVSDVAELERKPEVEVREEVHEETQGDTPVAEALTGREYYVKNREGMEGTPRFKTTTETQAETATGRDLFAKGREGLEGIARVKESSVGRARDDLMERTGDDPKESAEPVEKVAIDDLKESSETDVERIGDDLKERTSDDLKESSVPSDDVTEEVHEKVSNDPREEVDVKEKVSNDPREEEVSAELDVERASDDFKKVEVREEAPNEPPKRETLTGRDFYLKNKAGMEGLPKVKTNEIQAEAPTGREFYLKNREGMEETPKFKNDRHELLNLSLLDSQKHEYIMNQERQFSGLFKATFHNRLGRFAFILNKRRVTSIELSKTLAYMLGYSIQTIDRSLHATTNIDFHNGLHSFFVYSNICDLSILGNCRSNLLRVMRVQGEYGDVISEEFNPIQYIPILNKNVHTVEIMICDSTGAPIEFQYGNVIIVLHCRRRP</sequence>
<reference evidence="3" key="1">
    <citation type="submission" date="2016-11" db="UniProtKB">
        <authorList>
            <consortium name="WormBaseParasite"/>
        </authorList>
    </citation>
    <scope>IDENTIFICATION</scope>
</reference>
<feature type="compositionally biased region" description="Basic and acidic residues" evidence="1">
    <location>
        <begin position="246"/>
        <end position="276"/>
    </location>
</feature>
<feature type="compositionally biased region" description="Basic and acidic residues" evidence="1">
    <location>
        <begin position="162"/>
        <end position="236"/>
    </location>
</feature>
<evidence type="ECO:0000313" key="3">
    <source>
        <dbReference type="WBParaSite" id="L893_g29621.t1"/>
    </source>
</evidence>
<evidence type="ECO:0000313" key="2">
    <source>
        <dbReference type="Proteomes" id="UP000095287"/>
    </source>
</evidence>
<dbReference type="WBParaSite" id="L893_g29621.t1">
    <property type="protein sequence ID" value="L893_g29621.t1"/>
    <property type="gene ID" value="L893_g29621"/>
</dbReference>
<dbReference type="AlphaFoldDB" id="A0A1I7ZU33"/>
<organism evidence="2 3">
    <name type="scientific">Steinernema glaseri</name>
    <dbReference type="NCBI Taxonomy" id="37863"/>
    <lineage>
        <taxon>Eukaryota</taxon>
        <taxon>Metazoa</taxon>
        <taxon>Ecdysozoa</taxon>
        <taxon>Nematoda</taxon>
        <taxon>Chromadorea</taxon>
        <taxon>Rhabditida</taxon>
        <taxon>Tylenchina</taxon>
        <taxon>Panagrolaimomorpha</taxon>
        <taxon>Strongyloidoidea</taxon>
        <taxon>Steinernematidae</taxon>
        <taxon>Steinernema</taxon>
    </lineage>
</organism>
<evidence type="ECO:0000256" key="1">
    <source>
        <dbReference type="SAM" id="MobiDB-lite"/>
    </source>
</evidence>
<accession>A0A1I7ZU33</accession>
<feature type="compositionally biased region" description="Acidic residues" evidence="1">
    <location>
        <begin position="75"/>
        <end position="84"/>
    </location>
</feature>